<dbReference type="Ensembl" id="ENST00000532311.5">
    <property type="protein sequence ID" value="ENSP00000435161.1"/>
    <property type="gene ID" value="ENSG00000178685.14"/>
</dbReference>
<keyword evidence="6 7" id="KW-1267">Proteomics identification</keyword>
<evidence type="ECO:0000313" key="4">
    <source>
        <dbReference type="Ensembl" id="ENSP00000435161.1"/>
    </source>
</evidence>
<dbReference type="ExpressionAtlas" id="E9PLE8">
    <property type="expression patterns" value="baseline and differential"/>
</dbReference>
<dbReference type="Antibodypedia" id="28206">
    <property type="antibodies" value="104 antibodies from 28 providers"/>
</dbReference>
<name>E9PLE8_HUMAN</name>
<dbReference type="ChiTaRS" id="PARP10">
    <property type="organism name" value="human"/>
</dbReference>
<dbReference type="MassIVE" id="E9PLE8"/>
<dbReference type="AlphaFoldDB" id="E9PLE8"/>
<dbReference type="InterPro" id="IPR012677">
    <property type="entry name" value="Nucleotide-bd_a/b_plait_sf"/>
</dbReference>
<feature type="non-terminal residue" evidence="4">
    <location>
        <position position="83"/>
    </location>
</feature>
<dbReference type="SMR" id="E9PLE8"/>
<dbReference type="OMA" id="DHWLQGS"/>
<dbReference type="EMBL" id="AC206437">
    <property type="status" value="NOT_ANNOTATED_CDS"/>
    <property type="molecule type" value="Genomic_DNA"/>
</dbReference>
<dbReference type="OrthoDB" id="6133115at2759"/>
<dbReference type="VEuPathDB" id="HostDB:ENSG00000178685"/>
<dbReference type="FunFam" id="3.30.70.330:FF:000344">
    <property type="entry name" value="Poly [ADP-ribose] polymerase"/>
    <property type="match status" value="1"/>
</dbReference>
<organism evidence="4 5">
    <name type="scientific">Homo sapiens</name>
    <name type="common">Human</name>
    <dbReference type="NCBI Taxonomy" id="9606"/>
    <lineage>
        <taxon>Eukaryota</taxon>
        <taxon>Metazoa</taxon>
        <taxon>Chordata</taxon>
        <taxon>Craniata</taxon>
        <taxon>Vertebrata</taxon>
        <taxon>Euteleostomi</taxon>
        <taxon>Mammalia</taxon>
        <taxon>Eutheria</taxon>
        <taxon>Euarchontoglires</taxon>
        <taxon>Primates</taxon>
        <taxon>Haplorrhini</taxon>
        <taxon>Catarrhini</taxon>
        <taxon>Hominidae</taxon>
        <taxon>Homo</taxon>
    </lineage>
</organism>
<dbReference type="InterPro" id="IPR034464">
    <property type="entry name" value="PAR10_RRM1_2"/>
</dbReference>
<reference evidence="4" key="4">
    <citation type="submission" date="2025-08" db="UniProtKB">
        <authorList>
            <consortium name="Ensembl"/>
        </authorList>
    </citation>
    <scope>IDENTIFICATION</scope>
</reference>
<evidence type="ECO:0007829" key="7">
    <source>
        <dbReference type="ProteomicsDB" id="E9PLE8"/>
    </source>
</evidence>
<reference evidence="4 5" key="3">
    <citation type="journal article" date="2006" name="Nature">
        <title>DNA sequence and analysis of human chromosome 8.</title>
        <authorList>
            <person name="Nusbaum C."/>
            <person name="Mikkelsen T.S."/>
            <person name="Zody M.C."/>
            <person name="Asakawa S."/>
            <person name="Taudien S."/>
            <person name="Garber M."/>
            <person name="Kodira C.D."/>
            <person name="Schueler M.G."/>
            <person name="Shimizu A."/>
            <person name="Whittaker C.A."/>
            <person name="Chang J.L."/>
            <person name="Cuomo C.A."/>
            <person name="Dewar K."/>
            <person name="FitzGerald M.G."/>
            <person name="Yang X."/>
            <person name="Allen N.R."/>
            <person name="Anderson S."/>
            <person name="Asakawa T."/>
            <person name="Blechschmidt K."/>
            <person name="Bloom T."/>
            <person name="Borowsky M.L."/>
            <person name="Butler J."/>
            <person name="Cook A."/>
            <person name="Corum B."/>
            <person name="DeArellano K."/>
            <person name="DeCaprio D."/>
            <person name="Dooley K.T."/>
            <person name="Dorris L.III."/>
            <person name="Engels R."/>
            <person name="Glockner G."/>
            <person name="Hafez N."/>
            <person name="Hagopian D.S."/>
            <person name="Hall J.L."/>
            <person name="Ishikawa S.K."/>
            <person name="Jaffe D.B."/>
            <person name="Kamat A."/>
            <person name="Kudoh J."/>
            <person name="Lehmann R."/>
            <person name="Lokitsang T."/>
            <person name="Macdonald P."/>
            <person name="Major J.E."/>
            <person name="Matthews C.D."/>
            <person name="Mauceli E."/>
            <person name="Menzel U."/>
            <person name="Mihalev A.H."/>
            <person name="Minoshima S."/>
            <person name="Murayama Y."/>
            <person name="Naylor J.W."/>
            <person name="Nicol R."/>
            <person name="Nguyen C."/>
            <person name="O'Leary S.B."/>
            <person name="O'Neill K."/>
            <person name="Parker S.C."/>
            <person name="Polley A."/>
            <person name="Raymond C.K."/>
            <person name="Reichwald K."/>
            <person name="Rodriguez J."/>
            <person name="Sasaki T."/>
            <person name="Schilhabel M."/>
            <person name="Siddiqui R."/>
            <person name="Smith C.L."/>
            <person name="Sneddon T.P."/>
            <person name="Talamas J.A."/>
            <person name="Tenzin P."/>
            <person name="Topham K."/>
            <person name="Venkataraman V."/>
            <person name="Wen G."/>
            <person name="Yamazaki S."/>
            <person name="Young S.K."/>
            <person name="Zeng Q."/>
            <person name="Zimmer A.R."/>
            <person name="Rosenthal A."/>
            <person name="Birren B.W."/>
            <person name="Platzer M."/>
            <person name="Shimizu N."/>
            <person name="Lander E.S."/>
        </authorList>
    </citation>
    <scope>NUCLEOTIDE SEQUENCE [LARGE SCALE GENOMIC DNA]</scope>
</reference>
<dbReference type="Ensembl" id="ENST00000532311.5">
    <property type="protein sequence ID" value="ENSP00000435161.1"/>
    <property type="gene ID" value="ENSG00000178685.15"/>
</dbReference>
<evidence type="ECO:0000256" key="1">
    <source>
        <dbReference type="ARBA" id="ARBA00004496"/>
    </source>
</evidence>
<dbReference type="Bgee" id="ENSG00000178685">
    <property type="expression patterns" value="Expressed in granulocyte and 169 other cell types or tissues"/>
</dbReference>
<dbReference type="HGNC" id="HGNC:25895">
    <property type="gene designation" value="PARP10"/>
</dbReference>
<reference evidence="4 5" key="1">
    <citation type="journal article" date="2001" name="Nature">
        <title>Initial sequencing and analysis of the human genome.</title>
        <authorList>
            <consortium name="International Human Genome Sequencing Consortium"/>
            <person name="Lander E.S."/>
            <person name="Linton L.M."/>
            <person name="Birren B."/>
            <person name="Nusbaum C."/>
            <person name="Zody M.C."/>
            <person name="Baldwin J."/>
            <person name="Devon K."/>
            <person name="Dewar K."/>
            <person name="Doyle M."/>
            <person name="FitzHugh W."/>
            <person name="Funke R."/>
            <person name="Gage D."/>
            <person name="Harris K."/>
            <person name="Heaford A."/>
            <person name="Howland J."/>
            <person name="Kann L."/>
            <person name="Lehoczky J."/>
            <person name="LeVine R."/>
            <person name="McEwan P."/>
            <person name="McKernan K."/>
            <person name="Meldrim J."/>
            <person name="Mesirov J.P."/>
            <person name="Miranda C."/>
            <person name="Morris W."/>
            <person name="Naylor J."/>
            <person name="Raymond C."/>
            <person name="Rosetti M."/>
            <person name="Santos R."/>
            <person name="Sheridan A."/>
            <person name="Sougnez C."/>
            <person name="Stange-Thomann N."/>
            <person name="Stojanovic N."/>
            <person name="Subramanian A."/>
            <person name="Wyman D."/>
            <person name="Rogers J."/>
            <person name="Sulston J."/>
            <person name="Ainscough R."/>
            <person name="Beck S."/>
            <person name="Bentley D."/>
            <person name="Burton J."/>
            <person name="Clee C."/>
            <person name="Carter N."/>
            <person name="Coulson A."/>
            <person name="Deadman R."/>
            <person name="Deloukas P."/>
            <person name="Dunham A."/>
            <person name="Dunham I."/>
            <person name="Durbin R."/>
            <person name="French L."/>
            <person name="Grafham D."/>
            <person name="Gregory S."/>
            <person name="Hubbard T."/>
            <person name="Humphray S."/>
            <person name="Hunt A."/>
            <person name="Jones M."/>
            <person name="Lloyd C."/>
            <person name="McMurray A."/>
            <person name="Matthews L."/>
            <person name="Mercer S."/>
            <person name="Milne S."/>
            <person name="Mullikin J.C."/>
            <person name="Mungall A."/>
            <person name="Plumb R."/>
            <person name="Ross M."/>
            <person name="Shownkeen R."/>
            <person name="Sims S."/>
            <person name="Waterston R.H."/>
            <person name="Wilson R.K."/>
            <person name="Hillier L.W."/>
            <person name="McPherson J.D."/>
            <person name="Marra M.A."/>
            <person name="Mardis E.R."/>
            <person name="Fulton L.A."/>
            <person name="Chinwalla A.T."/>
            <person name="Pepin K.H."/>
            <person name="Gish W.R."/>
            <person name="Chissoe S.L."/>
            <person name="Wendl M.C."/>
            <person name="Delehaunty K.D."/>
            <person name="Miner T.L."/>
            <person name="Delehaunty A."/>
            <person name="Kramer J.B."/>
            <person name="Cook L.L."/>
            <person name="Fulton R.S."/>
            <person name="Johnson D.L."/>
            <person name="Minx P.J."/>
            <person name="Clifton S.W."/>
            <person name="Hawkins T."/>
            <person name="Branscomb E."/>
            <person name="Predki P."/>
            <person name="Richardson P."/>
            <person name="Wenning S."/>
            <person name="Slezak T."/>
            <person name="Doggett N."/>
            <person name="Cheng J.F."/>
            <person name="Olsen A."/>
            <person name="Lucas S."/>
            <person name="Elkin C."/>
            <person name="Uberbacher E."/>
            <person name="Frazier M."/>
            <person name="Gibbs R.A."/>
            <person name="Muzny D.M."/>
            <person name="Scherer S.E."/>
            <person name="Bouck J.B."/>
            <person name="Sodergren E.J."/>
            <person name="Worley K.C."/>
            <person name="Rives C.M."/>
            <person name="Gorrell J.H."/>
            <person name="Metzker M.L."/>
            <person name="Naylor S.L."/>
            <person name="Kucherlapati R.S."/>
            <person name="Nelson D.L."/>
            <person name="Weinstock G.M."/>
            <person name="Sakaki Y."/>
            <person name="Fujiyama A."/>
            <person name="Hattori M."/>
            <person name="Yada T."/>
            <person name="Toyoda A."/>
            <person name="Itoh T."/>
            <person name="Kawagoe C."/>
            <person name="Watanabe H."/>
            <person name="Totoki Y."/>
            <person name="Taylor T."/>
            <person name="Weissenbach J."/>
            <person name="Heilig R."/>
            <person name="Saurin W."/>
            <person name="Artiguenave F."/>
            <person name="Brottier P."/>
            <person name="Bruls T."/>
            <person name="Pelletier E."/>
            <person name="Robert C."/>
            <person name="Wincker P."/>
            <person name="Smith D.R."/>
            <person name="Doucette-Stamm L."/>
            <person name="Rubenfield M."/>
            <person name="Weinstock K."/>
            <person name="Lee H.M."/>
            <person name="Dubois J."/>
            <person name="Rosenthal A."/>
            <person name="Platzer M."/>
            <person name="Nyakatura G."/>
            <person name="Taudien S."/>
            <person name="Rump A."/>
            <person name="Yang H."/>
            <person name="Yu J."/>
            <person name="Wang J."/>
            <person name="Huang G."/>
            <person name="Gu J."/>
            <person name="Hood L."/>
            <person name="Rowen L."/>
            <person name="Madan A."/>
            <person name="Qin S."/>
            <person name="Davis R.W."/>
            <person name="Federspiel N.A."/>
            <person name="Abola A.P."/>
            <person name="Proctor M.J."/>
            <person name="Myers R.M."/>
            <person name="Schmutz J."/>
            <person name="Dickson M."/>
            <person name="Grimwood J."/>
            <person name="Cox D.R."/>
            <person name="Olson M.V."/>
            <person name="Kaul R."/>
            <person name="Raymond C."/>
            <person name="Shimizu N."/>
            <person name="Kawasaki K."/>
            <person name="Minoshima S."/>
            <person name="Evans G.A."/>
            <person name="Athanasiou M."/>
            <person name="Schultz R."/>
            <person name="Roe B.A."/>
            <person name="Chen F."/>
            <person name="Pan H."/>
            <person name="Ramser J."/>
            <person name="Lehrach H."/>
            <person name="Reinhardt R."/>
            <person name="McCombie W.R."/>
            <person name="de la Bastide M."/>
            <person name="Dedhia N."/>
            <person name="Blocker H."/>
            <person name="Hornischer K."/>
            <person name="Nordsiek G."/>
            <person name="Agarwala R."/>
            <person name="Aravind L."/>
            <person name="Bailey J.A."/>
            <person name="Bateman A."/>
            <person name="Batzoglou S."/>
            <person name="Birney E."/>
            <person name="Bork P."/>
            <person name="Brown D.G."/>
            <person name="Burge C.B."/>
            <person name="Cerutti L."/>
            <person name="Chen H.C."/>
            <person name="Church D."/>
            <person name="Clamp M."/>
            <person name="Copley R.R."/>
            <person name="Doerks T."/>
            <person name="Eddy S.R."/>
            <person name="Eichler E.E."/>
            <person name="Furey T.S."/>
            <person name="Galagan J."/>
            <person name="Gilbert J.G."/>
            <person name="Harmon C."/>
            <person name="Hayashizaki Y."/>
            <person name="Haussler D."/>
            <person name="Hermjakob H."/>
            <person name="Hokamp K."/>
            <person name="Jang W."/>
            <person name="Johnson L.S."/>
            <person name="Jones T.A."/>
            <person name="Kasif S."/>
            <person name="Kaspryzk A."/>
            <person name="Kennedy S."/>
            <person name="Kent W.J."/>
            <person name="Kitts P."/>
            <person name="Koonin E.V."/>
            <person name="Korf I."/>
            <person name="Kulp D."/>
            <person name="Lancet D."/>
            <person name="Lowe T.M."/>
            <person name="McLysaght A."/>
            <person name="Mikkelsen T."/>
            <person name="Moran J.V."/>
            <person name="Mulder N."/>
            <person name="Pollara V.J."/>
            <person name="Ponting C.P."/>
            <person name="Schuler G."/>
            <person name="Schultz J."/>
            <person name="Slater G."/>
            <person name="Smit A.F."/>
            <person name="Stupka E."/>
            <person name="Szustakowski J."/>
            <person name="Thierry-Mieg D."/>
            <person name="Thierry-Mieg J."/>
            <person name="Wagner L."/>
            <person name="Wallis J."/>
            <person name="Wheeler R."/>
            <person name="Williams A."/>
            <person name="Wolf Y.I."/>
            <person name="Wolfe K.H."/>
            <person name="Yang S.P."/>
            <person name="Yeh R.F."/>
            <person name="Collins F."/>
            <person name="Guyer M.S."/>
            <person name="Peterson J."/>
            <person name="Felsenfeld A."/>
            <person name="Wetterstrand K.A."/>
            <person name="Patrinos A."/>
            <person name="Morgan M.J."/>
            <person name="de Jong P."/>
            <person name="Catanese J.J."/>
            <person name="Osoegawa K."/>
            <person name="Shizuya H."/>
            <person name="Choi S."/>
            <person name="Chen Y.J."/>
        </authorList>
    </citation>
    <scope>NUCLEOTIDE SEQUENCE [LARGE SCALE GENOMIC DNA]</scope>
</reference>
<dbReference type="CDD" id="cd12547">
    <property type="entry name" value="RRM1_2_PAR10"/>
    <property type="match status" value="1"/>
</dbReference>
<keyword evidence="2" id="KW-0963">Cytoplasm</keyword>
<evidence type="ECO:0000256" key="2">
    <source>
        <dbReference type="ARBA" id="ARBA00022490"/>
    </source>
</evidence>
<dbReference type="ProteomicsDB" id="21771"/>
<sequence length="83" mass="8878">MVAMAEAEAGVAVEVRGLPPAVPDELLTLYFENRRRSGGGPVLSWQRLGCGGVLTFREPADAERVLAQADHELHGAQLSLRPA</sequence>
<dbReference type="UCSC" id="uc064rgw.1">
    <property type="organism name" value="human"/>
</dbReference>
<dbReference type="Proteomes" id="UP000005640">
    <property type="component" value="Chromosome 8"/>
</dbReference>
<dbReference type="Pfam" id="PF23085">
    <property type="entry name" value="RRM_PARP14_3"/>
    <property type="match status" value="1"/>
</dbReference>
<reference evidence="4" key="5">
    <citation type="submission" date="2025-09" db="UniProtKB">
        <authorList>
            <consortium name="Ensembl"/>
        </authorList>
    </citation>
    <scope>IDENTIFICATION</scope>
</reference>
<dbReference type="GO" id="GO:0005737">
    <property type="term" value="C:cytoplasm"/>
    <property type="evidence" value="ECO:0007669"/>
    <property type="project" value="UniProtKB-SubCell"/>
</dbReference>
<comment type="subcellular location">
    <subcellularLocation>
        <location evidence="1">Cytoplasm</location>
    </subcellularLocation>
</comment>
<dbReference type="EMBL" id="AC109322">
    <property type="status" value="NOT_ANNOTATED_CDS"/>
    <property type="molecule type" value="Genomic_DNA"/>
</dbReference>
<keyword evidence="3" id="KW-0013">ADP-ribosylation</keyword>
<gene>
    <name evidence="4" type="primary">PARP10</name>
</gene>
<protein>
    <submittedName>
        <fullName evidence="4">Poly(ADP-ribose) polymerase family member 10</fullName>
    </submittedName>
</protein>
<proteinExistence type="evidence at protein level"/>
<evidence type="ECO:0000313" key="5">
    <source>
        <dbReference type="Proteomes" id="UP000005640"/>
    </source>
</evidence>
<accession>E9PLE8</accession>
<evidence type="ECO:0000256" key="3">
    <source>
        <dbReference type="ARBA" id="ARBA00022765"/>
    </source>
</evidence>
<dbReference type="GeneTree" id="ENSGT00940000162035"/>
<reference evidence="4 5" key="2">
    <citation type="journal article" date="2004" name="Nature">
        <title>Finishing the euchromatic sequence of the human genome.</title>
        <authorList>
            <consortium name="International Human Genome Sequencing Consortium"/>
        </authorList>
    </citation>
    <scope>NUCLEOTIDE SEQUENCE [LARGE SCALE GENOMIC DNA]</scope>
</reference>
<keyword evidence="5" id="KW-1185">Reference proteome</keyword>
<evidence type="ECO:0007829" key="6">
    <source>
        <dbReference type="PeptideAtlas" id="E9PLE8"/>
    </source>
</evidence>
<dbReference type="OpenTargets" id="ENSG00000178685"/>
<dbReference type="Gene3D" id="3.30.70.330">
    <property type="match status" value="1"/>
</dbReference>